<dbReference type="OrthoDB" id="412109at2759"/>
<name>A0A4S8MJG7_DENBC</name>
<feature type="coiled-coil region" evidence="6">
    <location>
        <begin position="106"/>
        <end position="165"/>
    </location>
</feature>
<evidence type="ECO:0000256" key="6">
    <source>
        <dbReference type="SAM" id="Coils"/>
    </source>
</evidence>
<keyword evidence="4" id="KW-0040">ANK repeat</keyword>
<keyword evidence="3" id="KW-0677">Repeat</keyword>
<sequence>MNFPASNPSRPRANHMYNETRRPAAQSGPRAHNGDSRRHMTDTYAWVIEQEFVKIDKSSRNTEQWIYEQRIRFPEGPVRRDIEERVRRRMWEDMVKQYEFEAEKWMRREEEQRRAAEERQRQKAKLAHEEMKRREAQFRQREAEKRKAEEERQRIQVGLREQKRLKAEKAIIDAWKRYEHAWSTLVTSSGPFAFSDIPWPVVSPPTKPEDITAVNLSAFLLSPSHSPTQTAKERIKSAQLRWHPDRFQRILAKVKESDKADVEEAAGLVSRYLNDLMRRH</sequence>
<protein>
    <recommendedName>
        <fullName evidence="10">J domain-containing protein</fullName>
    </recommendedName>
</protein>
<comment type="subcellular location">
    <subcellularLocation>
        <location evidence="1">Nucleus</location>
    </subcellularLocation>
</comment>
<dbReference type="PANTHER" id="PTHR15263">
    <property type="entry name" value="I-KAPPA-B-LIKE PROTEIN IKBL"/>
    <property type="match status" value="1"/>
</dbReference>
<evidence type="ECO:0000256" key="1">
    <source>
        <dbReference type="ARBA" id="ARBA00004123"/>
    </source>
</evidence>
<keyword evidence="9" id="KW-1185">Reference proteome</keyword>
<dbReference type="GO" id="GO:0005634">
    <property type="term" value="C:nucleus"/>
    <property type="evidence" value="ECO:0007669"/>
    <property type="project" value="UniProtKB-SubCell"/>
</dbReference>
<evidence type="ECO:0000256" key="3">
    <source>
        <dbReference type="ARBA" id="ARBA00022737"/>
    </source>
</evidence>
<evidence type="ECO:0000256" key="5">
    <source>
        <dbReference type="ARBA" id="ARBA00023242"/>
    </source>
</evidence>
<evidence type="ECO:0000256" key="7">
    <source>
        <dbReference type="SAM" id="MobiDB-lite"/>
    </source>
</evidence>
<dbReference type="AlphaFoldDB" id="A0A4S8MJG7"/>
<gene>
    <name evidence="8" type="ORF">K435DRAFT_349997</name>
</gene>
<dbReference type="InterPro" id="IPR038753">
    <property type="entry name" value="NFKBIL1"/>
</dbReference>
<keyword evidence="2" id="KW-0597">Phosphoprotein</keyword>
<evidence type="ECO:0000256" key="2">
    <source>
        <dbReference type="ARBA" id="ARBA00022553"/>
    </source>
</evidence>
<keyword evidence="6" id="KW-0175">Coiled coil</keyword>
<dbReference type="GO" id="GO:0043124">
    <property type="term" value="P:negative regulation of canonical NF-kappaB signal transduction"/>
    <property type="evidence" value="ECO:0007669"/>
    <property type="project" value="InterPro"/>
</dbReference>
<dbReference type="PANTHER" id="PTHR15263:SF1">
    <property type="entry name" value="NF-KAPPA-B INHIBITOR-LIKE PROTEIN 1"/>
    <property type="match status" value="1"/>
</dbReference>
<evidence type="ECO:0000313" key="8">
    <source>
        <dbReference type="EMBL" id="THV02334.1"/>
    </source>
</evidence>
<dbReference type="EMBL" id="ML179077">
    <property type="protein sequence ID" value="THV02334.1"/>
    <property type="molecule type" value="Genomic_DNA"/>
</dbReference>
<feature type="region of interest" description="Disordered" evidence="7">
    <location>
        <begin position="1"/>
        <end position="37"/>
    </location>
</feature>
<accession>A0A4S8MJG7</accession>
<reference evidence="8 9" key="1">
    <citation type="journal article" date="2019" name="Nat. Ecol. Evol.">
        <title>Megaphylogeny resolves global patterns of mushroom evolution.</title>
        <authorList>
            <person name="Varga T."/>
            <person name="Krizsan K."/>
            <person name="Foldi C."/>
            <person name="Dima B."/>
            <person name="Sanchez-Garcia M."/>
            <person name="Sanchez-Ramirez S."/>
            <person name="Szollosi G.J."/>
            <person name="Szarkandi J.G."/>
            <person name="Papp V."/>
            <person name="Albert L."/>
            <person name="Andreopoulos W."/>
            <person name="Angelini C."/>
            <person name="Antonin V."/>
            <person name="Barry K.W."/>
            <person name="Bougher N.L."/>
            <person name="Buchanan P."/>
            <person name="Buyck B."/>
            <person name="Bense V."/>
            <person name="Catcheside P."/>
            <person name="Chovatia M."/>
            <person name="Cooper J."/>
            <person name="Damon W."/>
            <person name="Desjardin D."/>
            <person name="Finy P."/>
            <person name="Geml J."/>
            <person name="Haridas S."/>
            <person name="Hughes K."/>
            <person name="Justo A."/>
            <person name="Karasinski D."/>
            <person name="Kautmanova I."/>
            <person name="Kiss B."/>
            <person name="Kocsube S."/>
            <person name="Kotiranta H."/>
            <person name="LaButti K.M."/>
            <person name="Lechner B.E."/>
            <person name="Liimatainen K."/>
            <person name="Lipzen A."/>
            <person name="Lukacs Z."/>
            <person name="Mihaltcheva S."/>
            <person name="Morgado L.N."/>
            <person name="Niskanen T."/>
            <person name="Noordeloos M.E."/>
            <person name="Ohm R.A."/>
            <person name="Ortiz-Santana B."/>
            <person name="Ovrebo C."/>
            <person name="Racz N."/>
            <person name="Riley R."/>
            <person name="Savchenko A."/>
            <person name="Shiryaev A."/>
            <person name="Soop K."/>
            <person name="Spirin V."/>
            <person name="Szebenyi C."/>
            <person name="Tomsovsky M."/>
            <person name="Tulloss R.E."/>
            <person name="Uehling J."/>
            <person name="Grigoriev I.V."/>
            <person name="Vagvolgyi C."/>
            <person name="Papp T."/>
            <person name="Martin F.M."/>
            <person name="Miettinen O."/>
            <person name="Hibbett D.S."/>
            <person name="Nagy L.G."/>
        </authorList>
    </citation>
    <scope>NUCLEOTIDE SEQUENCE [LARGE SCALE GENOMIC DNA]</scope>
    <source>
        <strain evidence="8 9">CBS 962.96</strain>
    </source>
</reference>
<evidence type="ECO:0000256" key="4">
    <source>
        <dbReference type="ARBA" id="ARBA00023043"/>
    </source>
</evidence>
<evidence type="ECO:0008006" key="10">
    <source>
        <dbReference type="Google" id="ProtNLM"/>
    </source>
</evidence>
<evidence type="ECO:0000313" key="9">
    <source>
        <dbReference type="Proteomes" id="UP000297245"/>
    </source>
</evidence>
<organism evidence="8 9">
    <name type="scientific">Dendrothele bispora (strain CBS 962.96)</name>
    <dbReference type="NCBI Taxonomy" id="1314807"/>
    <lineage>
        <taxon>Eukaryota</taxon>
        <taxon>Fungi</taxon>
        <taxon>Dikarya</taxon>
        <taxon>Basidiomycota</taxon>
        <taxon>Agaricomycotina</taxon>
        <taxon>Agaricomycetes</taxon>
        <taxon>Agaricomycetidae</taxon>
        <taxon>Agaricales</taxon>
        <taxon>Agaricales incertae sedis</taxon>
        <taxon>Dendrothele</taxon>
    </lineage>
</organism>
<dbReference type="Proteomes" id="UP000297245">
    <property type="component" value="Unassembled WGS sequence"/>
</dbReference>
<proteinExistence type="predicted"/>
<keyword evidence="5" id="KW-0539">Nucleus</keyword>